<feature type="compositionally biased region" description="Polar residues" evidence="1">
    <location>
        <begin position="1"/>
        <end position="22"/>
    </location>
</feature>
<feature type="non-terminal residue" evidence="3">
    <location>
        <position position="1"/>
    </location>
</feature>
<feature type="region of interest" description="Disordered" evidence="1">
    <location>
        <begin position="1"/>
        <end position="24"/>
    </location>
</feature>
<dbReference type="EMBL" id="JADDUC010000005">
    <property type="protein sequence ID" value="KAG0133895.1"/>
    <property type="molecule type" value="Genomic_DNA"/>
</dbReference>
<sequence length="507" mass="59355">MIEDSQTLRKTGPNFNENIQSENQKRFPGKVIQQNYHMPDVITVRVQRGSHSFQEVDVKIERPTYNKPFLGGFRNMSTGVEFHNAGSQTKSKKRPDKGIQLFCKETQTTVEKNKQQQTRNTTSTQMTKIGLYVSNMTDKLITPGKYFTAEEYHKLWMQEETERINRTLTGAERKAALCALLEEETQLIACIGMHKLDANLENQQKAIMHFLRKCAQPRRWKAFDGKITEMDTQSTLRGKELLEIYRSITTKDIPKDERISVLLTVKCTVKEHECKLTQELVALIDREIDLISREVKECNLEGLRKRISTLFLQYIKIPEFNPEAAGLLKVPQDPLKLYKRVYFCHSCENYLASTEFPIPANSRTIGRCRSCYRLDNEARQREAYLKYRLILEDLRKSEVDYQDDSKIVFLVQLTDMQYLIENIWNCQSALSASSDLYDLVMVRWDKQHEWSPWNTILLTKEEADAHLKLCNLEKTYEAPFIYKMEQKHIRAKNYFAQIPVMSSFLHR</sequence>
<reference evidence="3" key="1">
    <citation type="submission" date="2020-10" db="EMBL/GenBank/DDBJ databases">
        <title>Feather gene expression reveals the developmental basis of iridescence in African starlings.</title>
        <authorList>
            <person name="Rubenstein D.R."/>
        </authorList>
    </citation>
    <scope>NUCLEOTIDE SEQUENCE</scope>
    <source>
        <strain evidence="3">SS15</strain>
        <tissue evidence="3">Liver</tissue>
    </source>
</reference>
<dbReference type="GO" id="GO:0030317">
    <property type="term" value="P:flagellated sperm motility"/>
    <property type="evidence" value="ECO:0007669"/>
    <property type="project" value="TreeGrafter"/>
</dbReference>
<gene>
    <name evidence="4" type="ORF">IHE44_0012498</name>
    <name evidence="3" type="ORF">IHE44_009782</name>
</gene>
<dbReference type="Pfam" id="PF25805">
    <property type="entry name" value="IQUB"/>
    <property type="match status" value="1"/>
</dbReference>
<feature type="domain" description="IQ motif and ubiquitin-like" evidence="2">
    <location>
        <begin position="201"/>
        <end position="338"/>
    </location>
</feature>
<evidence type="ECO:0000256" key="1">
    <source>
        <dbReference type="SAM" id="MobiDB-lite"/>
    </source>
</evidence>
<evidence type="ECO:0000313" key="3">
    <source>
        <dbReference type="EMBL" id="KAG0133895.1"/>
    </source>
</evidence>
<dbReference type="EMBL" id="JADDUC020000005">
    <property type="protein sequence ID" value="KAI1239379.1"/>
    <property type="molecule type" value="Genomic_DNA"/>
</dbReference>
<dbReference type="GO" id="GO:0001669">
    <property type="term" value="C:acrosomal vesicle"/>
    <property type="evidence" value="ECO:0007669"/>
    <property type="project" value="TreeGrafter"/>
</dbReference>
<dbReference type="InterPro" id="IPR037695">
    <property type="entry name" value="IQUB"/>
</dbReference>
<reference evidence="4 5" key="2">
    <citation type="journal article" date="2021" name="J. Hered.">
        <title>Feather Gene Expression Elucidates the Developmental Basis of Plumage Iridescence in African Starlings.</title>
        <authorList>
            <person name="Rubenstein D.R."/>
            <person name="Corvelo A."/>
            <person name="MacManes M.D."/>
            <person name="Maia R."/>
            <person name="Narzisi G."/>
            <person name="Rousaki A."/>
            <person name="Vandenabeele P."/>
            <person name="Shawkey M.D."/>
            <person name="Solomon J."/>
        </authorList>
    </citation>
    <scope>NUCLEOTIDE SEQUENCE [LARGE SCALE GENOMIC DNA]</scope>
    <source>
        <strain evidence="4">SS15</strain>
    </source>
</reference>
<dbReference type="PANTHER" id="PTHR21074:SF0">
    <property type="entry name" value="IQ AND UBIQUITIN-LIKE DOMAIN-CONTAINING PROTEIN"/>
    <property type="match status" value="1"/>
</dbReference>
<dbReference type="GO" id="GO:0060271">
    <property type="term" value="P:cilium assembly"/>
    <property type="evidence" value="ECO:0007669"/>
    <property type="project" value="TreeGrafter"/>
</dbReference>
<accession>A0A835P3U5</accession>
<dbReference type="PANTHER" id="PTHR21074">
    <property type="entry name" value="IQ AND UBIQUITIN-LIKE DOMAIN-CONTAINING PROTEIN"/>
    <property type="match status" value="1"/>
</dbReference>
<comment type="caution">
    <text evidence="3">The sequence shown here is derived from an EMBL/GenBank/DDBJ whole genome shotgun (WGS) entry which is preliminary data.</text>
</comment>
<dbReference type="AlphaFoldDB" id="A0A835P3U5"/>
<proteinExistence type="predicted"/>
<protein>
    <submittedName>
        <fullName evidence="3">IQ and ubiquitin-like domain-containing protein</fullName>
    </submittedName>
</protein>
<dbReference type="OrthoDB" id="10265862at2759"/>
<dbReference type="InterPro" id="IPR057887">
    <property type="entry name" value="IQUB_helical"/>
</dbReference>
<organism evidence="3">
    <name type="scientific">Lamprotornis superbus</name>
    <dbReference type="NCBI Taxonomy" id="245042"/>
    <lineage>
        <taxon>Eukaryota</taxon>
        <taxon>Metazoa</taxon>
        <taxon>Chordata</taxon>
        <taxon>Craniata</taxon>
        <taxon>Vertebrata</taxon>
        <taxon>Euteleostomi</taxon>
        <taxon>Archelosauria</taxon>
        <taxon>Archosauria</taxon>
        <taxon>Dinosauria</taxon>
        <taxon>Saurischia</taxon>
        <taxon>Theropoda</taxon>
        <taxon>Coelurosauria</taxon>
        <taxon>Aves</taxon>
        <taxon>Neognathae</taxon>
        <taxon>Neoaves</taxon>
        <taxon>Telluraves</taxon>
        <taxon>Australaves</taxon>
        <taxon>Passeriformes</taxon>
        <taxon>Sturnidae</taxon>
        <taxon>Lamprotornis</taxon>
    </lineage>
</organism>
<evidence type="ECO:0000313" key="5">
    <source>
        <dbReference type="Proteomes" id="UP000618051"/>
    </source>
</evidence>
<dbReference type="GO" id="GO:0031514">
    <property type="term" value="C:motile cilium"/>
    <property type="evidence" value="ECO:0007669"/>
    <property type="project" value="TreeGrafter"/>
</dbReference>
<evidence type="ECO:0000313" key="4">
    <source>
        <dbReference type="EMBL" id="KAI1239379.1"/>
    </source>
</evidence>
<keyword evidence="5" id="KW-1185">Reference proteome</keyword>
<reference evidence="4" key="3">
    <citation type="submission" date="2022-01" db="EMBL/GenBank/DDBJ databases">
        <authorList>
            <person name="Rubenstein D.R."/>
        </authorList>
    </citation>
    <scope>NUCLEOTIDE SEQUENCE</scope>
    <source>
        <strain evidence="4">SS15</strain>
        <tissue evidence="4">Liver</tissue>
    </source>
</reference>
<dbReference type="Proteomes" id="UP000618051">
    <property type="component" value="Unassembled WGS sequence"/>
</dbReference>
<name>A0A835P3U5_9PASS</name>
<evidence type="ECO:0000259" key="2">
    <source>
        <dbReference type="Pfam" id="PF25805"/>
    </source>
</evidence>